<dbReference type="EMBL" id="LRGB01027070">
    <property type="protein sequence ID" value="KZR95826.1"/>
    <property type="molecule type" value="Genomic_DNA"/>
</dbReference>
<evidence type="ECO:0000313" key="10">
    <source>
        <dbReference type="EMBL" id="KZR95826.1"/>
    </source>
</evidence>
<sequence>NLVTKRDVYPLPLIDDVFDRLSGAKFLSSLDLASGYWQVPVAEKDQCKTAFITPDGLYEFRRLPFGLNNAPSTFQRLMDKVLSRLKWHMFLVYLDDVLVFGRNFQEHQKRPEFVLMALEKAGLTLNVEKCVFATSRVEHLGHVIDGNGIHPHPDKVQALVNFKTHDVKSLRGFLGLASYFRRFIPDFAAVASPLYVLLKKNAPWIWSEKQQSAKQKLVQYLISAPVLAHFNEKLDVVIQTDASNLGLGAVLLQDDGTGPRPVAFVSRTLSDAESRYHANELECLAIVWT</sequence>
<organism evidence="10 11">
    <name type="scientific">Daphnia magna</name>
    <dbReference type="NCBI Taxonomy" id="35525"/>
    <lineage>
        <taxon>Eukaryota</taxon>
        <taxon>Metazoa</taxon>
        <taxon>Ecdysozoa</taxon>
        <taxon>Arthropoda</taxon>
        <taxon>Crustacea</taxon>
        <taxon>Branchiopoda</taxon>
        <taxon>Diplostraca</taxon>
        <taxon>Cladocera</taxon>
        <taxon>Anomopoda</taxon>
        <taxon>Daphniidae</taxon>
        <taxon>Daphnia</taxon>
    </lineage>
</organism>
<dbReference type="InterPro" id="IPR000477">
    <property type="entry name" value="RT_dom"/>
</dbReference>
<dbReference type="FunFam" id="3.10.20.370:FF:000001">
    <property type="entry name" value="Retrovirus-related Pol polyprotein from transposon 17.6-like protein"/>
    <property type="match status" value="1"/>
</dbReference>
<dbReference type="EC" id="2.7.7.49" evidence="1"/>
<dbReference type="InterPro" id="IPR043128">
    <property type="entry name" value="Rev_trsase/Diguanyl_cyclase"/>
</dbReference>
<feature type="non-terminal residue" evidence="10">
    <location>
        <position position="1"/>
    </location>
</feature>
<keyword evidence="11" id="KW-1185">Reference proteome</keyword>
<accession>A0A164DIQ5</accession>
<name>A0A164DIQ5_9CRUS</name>
<dbReference type="OrthoDB" id="115435at2759"/>
<evidence type="ECO:0000256" key="5">
    <source>
        <dbReference type="ARBA" id="ARBA00022722"/>
    </source>
</evidence>
<dbReference type="InterPro" id="IPR043502">
    <property type="entry name" value="DNA/RNA_pol_sf"/>
</dbReference>
<dbReference type="CDD" id="cd01647">
    <property type="entry name" value="RT_LTR"/>
    <property type="match status" value="1"/>
</dbReference>
<dbReference type="InterPro" id="IPR041577">
    <property type="entry name" value="RT_RNaseH_2"/>
</dbReference>
<evidence type="ECO:0000256" key="6">
    <source>
        <dbReference type="ARBA" id="ARBA00022759"/>
    </source>
</evidence>
<evidence type="ECO:0000256" key="7">
    <source>
        <dbReference type="ARBA" id="ARBA00022801"/>
    </source>
</evidence>
<evidence type="ECO:0000259" key="9">
    <source>
        <dbReference type="PROSITE" id="PS50878"/>
    </source>
</evidence>
<dbReference type="PANTHER" id="PTHR33064">
    <property type="entry name" value="POL PROTEIN"/>
    <property type="match status" value="1"/>
</dbReference>
<feature type="non-terminal residue" evidence="10">
    <location>
        <position position="289"/>
    </location>
</feature>
<dbReference type="GO" id="GO:0003964">
    <property type="term" value="F:RNA-directed DNA polymerase activity"/>
    <property type="evidence" value="ECO:0007669"/>
    <property type="project" value="UniProtKB-KW"/>
</dbReference>
<dbReference type="PROSITE" id="PS50878">
    <property type="entry name" value="RT_POL"/>
    <property type="match status" value="1"/>
</dbReference>
<keyword evidence="3" id="KW-0808">Transferase</keyword>
<dbReference type="FunFam" id="3.10.10.10:FF:000007">
    <property type="entry name" value="Retrovirus-related Pol polyprotein from transposon 17.6-like Protein"/>
    <property type="match status" value="1"/>
</dbReference>
<keyword evidence="8" id="KW-0695">RNA-directed DNA polymerase</keyword>
<evidence type="ECO:0000256" key="4">
    <source>
        <dbReference type="ARBA" id="ARBA00022695"/>
    </source>
</evidence>
<gene>
    <name evidence="10" type="ORF">APZ42_010182</name>
</gene>
<keyword evidence="5" id="KW-0540">Nuclease</keyword>
<feature type="domain" description="Reverse transcriptase" evidence="9">
    <location>
        <begin position="1"/>
        <end position="144"/>
    </location>
</feature>
<protein>
    <recommendedName>
        <fullName evidence="1">RNA-directed DNA polymerase</fullName>
        <ecNumber evidence="1">2.7.7.49</ecNumber>
    </recommendedName>
</protein>
<dbReference type="SUPFAM" id="SSF56672">
    <property type="entry name" value="DNA/RNA polymerases"/>
    <property type="match status" value="1"/>
</dbReference>
<comment type="caution">
    <text evidence="10">The sequence shown here is derived from an EMBL/GenBank/DDBJ whole genome shotgun (WGS) entry which is preliminary data.</text>
</comment>
<evidence type="ECO:0000256" key="2">
    <source>
        <dbReference type="ARBA" id="ARBA00022670"/>
    </source>
</evidence>
<dbReference type="Pfam" id="PF17919">
    <property type="entry name" value="RT_RNaseH_2"/>
    <property type="match status" value="1"/>
</dbReference>
<dbReference type="GO" id="GO:0008233">
    <property type="term" value="F:peptidase activity"/>
    <property type="evidence" value="ECO:0007669"/>
    <property type="project" value="UniProtKB-KW"/>
</dbReference>
<dbReference type="Gene3D" id="3.10.10.10">
    <property type="entry name" value="HIV Type 1 Reverse Transcriptase, subunit A, domain 1"/>
    <property type="match status" value="1"/>
</dbReference>
<dbReference type="STRING" id="35525.A0A164DIQ5"/>
<keyword evidence="7" id="KW-0378">Hydrolase</keyword>
<evidence type="ECO:0000313" key="11">
    <source>
        <dbReference type="Proteomes" id="UP000076858"/>
    </source>
</evidence>
<evidence type="ECO:0000256" key="8">
    <source>
        <dbReference type="ARBA" id="ARBA00022918"/>
    </source>
</evidence>
<evidence type="ECO:0000256" key="3">
    <source>
        <dbReference type="ARBA" id="ARBA00022679"/>
    </source>
</evidence>
<dbReference type="Proteomes" id="UP000076858">
    <property type="component" value="Unassembled WGS sequence"/>
</dbReference>
<dbReference type="AlphaFoldDB" id="A0A164DIQ5"/>
<dbReference type="Pfam" id="PF00078">
    <property type="entry name" value="RVT_1"/>
    <property type="match status" value="1"/>
</dbReference>
<keyword evidence="2" id="KW-0645">Protease</keyword>
<dbReference type="PANTHER" id="PTHR33064:SF37">
    <property type="entry name" value="RIBONUCLEASE H"/>
    <property type="match status" value="1"/>
</dbReference>
<proteinExistence type="predicted"/>
<evidence type="ECO:0000256" key="1">
    <source>
        <dbReference type="ARBA" id="ARBA00012493"/>
    </source>
</evidence>
<dbReference type="Gene3D" id="3.30.70.270">
    <property type="match status" value="2"/>
</dbReference>
<dbReference type="GO" id="GO:0006508">
    <property type="term" value="P:proteolysis"/>
    <property type="evidence" value="ECO:0007669"/>
    <property type="project" value="UniProtKB-KW"/>
</dbReference>
<dbReference type="GO" id="GO:0004519">
    <property type="term" value="F:endonuclease activity"/>
    <property type="evidence" value="ECO:0007669"/>
    <property type="project" value="UniProtKB-KW"/>
</dbReference>
<dbReference type="FunFam" id="3.30.70.270:FF:000020">
    <property type="entry name" value="Transposon Tf2-6 polyprotein-like Protein"/>
    <property type="match status" value="1"/>
</dbReference>
<dbReference type="InterPro" id="IPR051320">
    <property type="entry name" value="Viral_Replic_Matur_Polypro"/>
</dbReference>
<keyword evidence="6" id="KW-0255">Endonuclease</keyword>
<reference evidence="10 11" key="1">
    <citation type="submission" date="2016-03" db="EMBL/GenBank/DDBJ databases">
        <title>EvidentialGene: Evidence-directed Construction of Genes on Genomes.</title>
        <authorList>
            <person name="Gilbert D.G."/>
            <person name="Choi J.-H."/>
            <person name="Mockaitis K."/>
            <person name="Colbourne J."/>
            <person name="Pfrender M."/>
        </authorList>
    </citation>
    <scope>NUCLEOTIDE SEQUENCE [LARGE SCALE GENOMIC DNA]</scope>
    <source>
        <strain evidence="10 11">Xinb3</strain>
        <tissue evidence="10">Complete organism</tissue>
    </source>
</reference>
<keyword evidence="4" id="KW-0548">Nucleotidyltransferase</keyword>